<evidence type="ECO:0000313" key="5">
    <source>
        <dbReference type="Proteomes" id="UP000000768"/>
    </source>
</evidence>
<feature type="region of interest" description="Disordered" evidence="2">
    <location>
        <begin position="180"/>
        <end position="199"/>
    </location>
</feature>
<dbReference type="GO" id="GO:0008270">
    <property type="term" value="F:zinc ion binding"/>
    <property type="evidence" value="ECO:0007669"/>
    <property type="project" value="UniProtKB-KW"/>
</dbReference>
<evidence type="ECO:0000259" key="3">
    <source>
        <dbReference type="PROSITE" id="PS50158"/>
    </source>
</evidence>
<sequence length="597" mass="67588">MAAYGLDVECPHSFDGTHFARWRNWMQCNFMFISPQMWWMVDVGFSHVLDENDLTQAQEKCLDLDIQATNIMYRSLDDCIFGEIIDMKTAHEIWVFLNEKYGAISDDDDDDVPKVEAHEDVEHDHNTVVVEDCSTSWSSDDDDRSTTSSLDKIDDDATSDTNNDTTPCTLDGEGDGSCSSLDYDATTSPSTTPHSFVSQGDTKVYNANVVDHVVSYDELVSRLASMTMSLGNEKAKTLKLQNENSFLKTTCEQQKHLLYVTTCSHEELKMAHEELSVAHDNLSNDQSCDITNPCDVGKKHVSTSCDDLLSMPCSSHIDACSTSMSCETNLLKENNKLNEQVKILSNKLERCYYSKVTFEHILKTQRNYGDKKLSHFMCYRCHEVGHLANGCPNKEKLKKMKEERLKHVKCFKCRTWGHLTSMCPTKQLVKHQAKPQQKPQVEQEKKPQAQVKIYHEDGGDMGMMKKKTRRGGRQSRSSKDLSHIKCFECPTKLEKKAQATLKRQGNEKQHMSKEEKAQSKRSCYLCRKRGHMAYSCPLGNNSKPISIDDNTMLRKDGNGTSMVAIAKHPATHTKAMPKYVAPNLRGPKLVWVPSKSG</sequence>
<dbReference type="GO" id="GO:2000767">
    <property type="term" value="P:positive regulation of cytoplasmic translation"/>
    <property type="evidence" value="ECO:0000318"/>
    <property type="project" value="GO_Central"/>
</dbReference>
<feature type="compositionally biased region" description="Basic residues" evidence="2">
    <location>
        <begin position="464"/>
        <end position="473"/>
    </location>
</feature>
<reference evidence="4 5" key="1">
    <citation type="journal article" date="2009" name="Nature">
        <title>The Sorghum bicolor genome and the diversification of grasses.</title>
        <authorList>
            <person name="Paterson A.H."/>
            <person name="Bowers J.E."/>
            <person name="Bruggmann R."/>
            <person name="Dubchak I."/>
            <person name="Grimwood J."/>
            <person name="Gundlach H."/>
            <person name="Haberer G."/>
            <person name="Hellsten U."/>
            <person name="Mitros T."/>
            <person name="Poliakov A."/>
            <person name="Schmutz J."/>
            <person name="Spannagl M."/>
            <person name="Tang H."/>
            <person name="Wang X."/>
            <person name="Wicker T."/>
            <person name="Bharti A.K."/>
            <person name="Chapman J."/>
            <person name="Feltus F.A."/>
            <person name="Gowik U."/>
            <person name="Grigoriev I.V."/>
            <person name="Lyons E."/>
            <person name="Maher C.A."/>
            <person name="Martis M."/>
            <person name="Narechania A."/>
            <person name="Otillar R.P."/>
            <person name="Penning B.W."/>
            <person name="Salamov A.A."/>
            <person name="Wang Y."/>
            <person name="Zhang L."/>
            <person name="Carpita N.C."/>
            <person name="Freeling M."/>
            <person name="Gingle A.R."/>
            <person name="Hash C.T."/>
            <person name="Keller B."/>
            <person name="Klein P."/>
            <person name="Kresovich S."/>
            <person name="McCann M.C."/>
            <person name="Ming R."/>
            <person name="Peterson D.G."/>
            <person name="Mehboob-ur-Rahman"/>
            <person name="Ware D."/>
            <person name="Westhoff P."/>
            <person name="Mayer K.F."/>
            <person name="Messing J."/>
            <person name="Rokhsar D.S."/>
        </authorList>
    </citation>
    <scope>NUCLEOTIDE SEQUENCE [LARGE SCALE GENOMIC DNA]</scope>
    <source>
        <strain evidence="5">cv. BTx623</strain>
    </source>
</reference>
<feature type="region of interest" description="Disordered" evidence="2">
    <location>
        <begin position="498"/>
        <end position="520"/>
    </location>
</feature>
<dbReference type="InterPro" id="IPR001878">
    <property type="entry name" value="Znf_CCHC"/>
</dbReference>
<dbReference type="Gramene" id="OQU77761">
    <property type="protein sequence ID" value="OQU77761"/>
    <property type="gene ID" value="SORBI_3009G098801"/>
</dbReference>
<protein>
    <recommendedName>
        <fullName evidence="3">CCHC-type domain-containing protein</fullName>
    </recommendedName>
</protein>
<dbReference type="EMBL" id="CM000768">
    <property type="protein sequence ID" value="OQU77761.1"/>
    <property type="molecule type" value="Genomic_DNA"/>
</dbReference>
<dbReference type="PROSITE" id="PS50158">
    <property type="entry name" value="ZF_CCHC"/>
    <property type="match status" value="2"/>
</dbReference>
<proteinExistence type="predicted"/>
<feature type="compositionally biased region" description="Basic and acidic residues" evidence="2">
    <location>
        <begin position="504"/>
        <end position="518"/>
    </location>
</feature>
<feature type="domain" description="CCHC-type" evidence="3">
    <location>
        <begin position="523"/>
        <end position="537"/>
    </location>
</feature>
<keyword evidence="1" id="KW-0863">Zinc-finger</keyword>
<evidence type="ECO:0000256" key="2">
    <source>
        <dbReference type="SAM" id="MobiDB-lite"/>
    </source>
</evidence>
<dbReference type="GO" id="GO:0045182">
    <property type="term" value="F:translation regulator activity"/>
    <property type="evidence" value="ECO:0000318"/>
    <property type="project" value="GO_Central"/>
</dbReference>
<accession>A0A1Z5R2U1</accession>
<dbReference type="SUPFAM" id="SSF57756">
    <property type="entry name" value="Retrovirus zinc finger-like domains"/>
    <property type="match status" value="2"/>
</dbReference>
<dbReference type="InterPro" id="IPR051714">
    <property type="entry name" value="Znf_CCHC_NABP"/>
</dbReference>
<dbReference type="GO" id="GO:0003727">
    <property type="term" value="F:single-stranded RNA binding"/>
    <property type="evidence" value="ECO:0000318"/>
    <property type="project" value="GO_Central"/>
</dbReference>
<dbReference type="Proteomes" id="UP000000768">
    <property type="component" value="Chromosome 9"/>
</dbReference>
<gene>
    <name evidence="4" type="ORF">SORBI_3009G098801</name>
</gene>
<keyword evidence="5" id="KW-1185">Reference proteome</keyword>
<keyword evidence="1" id="KW-0862">Zinc</keyword>
<evidence type="ECO:0000256" key="1">
    <source>
        <dbReference type="PROSITE-ProRule" id="PRU00047"/>
    </source>
</evidence>
<name>A0A1Z5R2U1_SORBI</name>
<evidence type="ECO:0000313" key="4">
    <source>
        <dbReference type="EMBL" id="OQU77761.1"/>
    </source>
</evidence>
<feature type="region of interest" description="Disordered" evidence="2">
    <location>
        <begin position="459"/>
        <end position="479"/>
    </location>
</feature>
<reference evidence="5" key="2">
    <citation type="journal article" date="2018" name="Plant J.">
        <title>The Sorghum bicolor reference genome: improved assembly, gene annotations, a transcriptome atlas, and signatures of genome organization.</title>
        <authorList>
            <person name="McCormick R.F."/>
            <person name="Truong S.K."/>
            <person name="Sreedasyam A."/>
            <person name="Jenkins J."/>
            <person name="Shu S."/>
            <person name="Sims D."/>
            <person name="Kennedy M."/>
            <person name="Amirebrahimi M."/>
            <person name="Weers B.D."/>
            <person name="McKinley B."/>
            <person name="Mattison A."/>
            <person name="Morishige D.T."/>
            <person name="Grimwood J."/>
            <person name="Schmutz J."/>
            <person name="Mullet J.E."/>
        </authorList>
    </citation>
    <scope>NUCLEOTIDE SEQUENCE [LARGE SCALE GENOMIC DNA]</scope>
    <source>
        <strain evidence="5">cv. BTx623</strain>
    </source>
</reference>
<dbReference type="InterPro" id="IPR036875">
    <property type="entry name" value="Znf_CCHC_sf"/>
</dbReference>
<dbReference type="Gene3D" id="4.10.60.10">
    <property type="entry name" value="Zinc finger, CCHC-type"/>
    <property type="match status" value="2"/>
</dbReference>
<keyword evidence="1" id="KW-0479">Metal-binding</keyword>
<dbReference type="PANTHER" id="PTHR23002">
    <property type="entry name" value="ZINC FINGER CCHC DOMAIN CONTAINING PROTEIN"/>
    <property type="match status" value="1"/>
</dbReference>
<dbReference type="AlphaFoldDB" id="A0A1Z5R2U1"/>
<organism evidence="4 5">
    <name type="scientific">Sorghum bicolor</name>
    <name type="common">Sorghum</name>
    <name type="synonym">Sorghum vulgare</name>
    <dbReference type="NCBI Taxonomy" id="4558"/>
    <lineage>
        <taxon>Eukaryota</taxon>
        <taxon>Viridiplantae</taxon>
        <taxon>Streptophyta</taxon>
        <taxon>Embryophyta</taxon>
        <taxon>Tracheophyta</taxon>
        <taxon>Spermatophyta</taxon>
        <taxon>Magnoliopsida</taxon>
        <taxon>Liliopsida</taxon>
        <taxon>Poales</taxon>
        <taxon>Poaceae</taxon>
        <taxon>PACMAD clade</taxon>
        <taxon>Panicoideae</taxon>
        <taxon>Andropogonodae</taxon>
        <taxon>Andropogoneae</taxon>
        <taxon>Sorghinae</taxon>
        <taxon>Sorghum</taxon>
    </lineage>
</organism>
<dbReference type="GO" id="GO:0003729">
    <property type="term" value="F:mRNA binding"/>
    <property type="evidence" value="ECO:0000318"/>
    <property type="project" value="GO_Central"/>
</dbReference>
<dbReference type="InParanoid" id="A0A1Z5R2U1"/>
<dbReference type="GO" id="GO:0005737">
    <property type="term" value="C:cytoplasm"/>
    <property type="evidence" value="ECO:0000318"/>
    <property type="project" value="GO_Central"/>
</dbReference>
<feature type="domain" description="CCHC-type" evidence="3">
    <location>
        <begin position="378"/>
        <end position="393"/>
    </location>
</feature>
<dbReference type="SMART" id="SM00343">
    <property type="entry name" value="ZnF_C2HC"/>
    <property type="match status" value="3"/>
</dbReference>
<feature type="region of interest" description="Disordered" evidence="2">
    <location>
        <begin position="118"/>
        <end position="173"/>
    </location>
</feature>